<evidence type="ECO:0000313" key="3">
    <source>
        <dbReference type="Proteomes" id="UP001162483"/>
    </source>
</evidence>
<evidence type="ECO:0000256" key="1">
    <source>
        <dbReference type="SAM" id="MobiDB-lite"/>
    </source>
</evidence>
<keyword evidence="3" id="KW-1185">Reference proteome</keyword>
<protein>
    <submittedName>
        <fullName evidence="2">Uncharacterized protein</fullName>
    </submittedName>
</protein>
<accession>A0ABN9DW77</accession>
<dbReference type="EMBL" id="CATNWA010014861">
    <property type="protein sequence ID" value="CAI9576773.1"/>
    <property type="molecule type" value="Genomic_DNA"/>
</dbReference>
<comment type="caution">
    <text evidence="2">The sequence shown here is derived from an EMBL/GenBank/DDBJ whole genome shotgun (WGS) entry which is preliminary data.</text>
</comment>
<sequence length="82" mass="9115">MTRHCGHSTGDDQRLQTFGERKGEWVPKFDRYPLPLPWSCPPSPFSGTCDRSQKTAGPFTKHSASRVCAEPTLKIAAPGRED</sequence>
<name>A0ABN9DW77_9NEOB</name>
<feature type="compositionally biased region" description="Basic and acidic residues" evidence="1">
    <location>
        <begin position="9"/>
        <end position="20"/>
    </location>
</feature>
<evidence type="ECO:0000313" key="2">
    <source>
        <dbReference type="EMBL" id="CAI9576773.1"/>
    </source>
</evidence>
<proteinExistence type="predicted"/>
<gene>
    <name evidence="2" type="ORF">SPARVUS_LOCUS8582318</name>
</gene>
<feature type="region of interest" description="Disordered" evidence="1">
    <location>
        <begin position="1"/>
        <end position="20"/>
    </location>
</feature>
<organism evidence="2 3">
    <name type="scientific">Staurois parvus</name>
    <dbReference type="NCBI Taxonomy" id="386267"/>
    <lineage>
        <taxon>Eukaryota</taxon>
        <taxon>Metazoa</taxon>
        <taxon>Chordata</taxon>
        <taxon>Craniata</taxon>
        <taxon>Vertebrata</taxon>
        <taxon>Euteleostomi</taxon>
        <taxon>Amphibia</taxon>
        <taxon>Batrachia</taxon>
        <taxon>Anura</taxon>
        <taxon>Neobatrachia</taxon>
        <taxon>Ranoidea</taxon>
        <taxon>Ranidae</taxon>
        <taxon>Staurois</taxon>
    </lineage>
</organism>
<dbReference type="Proteomes" id="UP001162483">
    <property type="component" value="Unassembled WGS sequence"/>
</dbReference>
<feature type="non-terminal residue" evidence="2">
    <location>
        <position position="82"/>
    </location>
</feature>
<reference evidence="2" key="1">
    <citation type="submission" date="2023-05" db="EMBL/GenBank/DDBJ databases">
        <authorList>
            <person name="Stuckert A."/>
        </authorList>
    </citation>
    <scope>NUCLEOTIDE SEQUENCE</scope>
</reference>